<keyword evidence="7" id="KW-1185">Reference proteome</keyword>
<feature type="domain" description="KNTC1 second ARM-repeats" evidence="5">
    <location>
        <begin position="753"/>
        <end position="917"/>
    </location>
</feature>
<dbReference type="InterPro" id="IPR019527">
    <property type="entry name" value="RZZ-complex_KNTC1/ROD_C"/>
</dbReference>
<proteinExistence type="predicted"/>
<reference evidence="8 9" key="1">
    <citation type="submission" date="2025-04" db="UniProtKB">
        <authorList>
            <consortium name="RefSeq"/>
        </authorList>
    </citation>
    <scope>IDENTIFICATION</scope>
    <source>
        <tissue evidence="8 9">Muscle</tissue>
    </source>
</reference>
<feature type="region of interest" description="Disordered" evidence="1">
    <location>
        <begin position="2232"/>
        <end position="2254"/>
    </location>
</feature>
<accession>A0A8B7RZ69</accession>
<dbReference type="RefSeq" id="XP_019504526.1">
    <property type="nucleotide sequence ID" value="XM_019648981.1"/>
</dbReference>
<feature type="domain" description="RZZ complex subunit KNTC1/ROD C-terminal" evidence="2">
    <location>
        <begin position="1574"/>
        <end position="2122"/>
    </location>
</feature>
<dbReference type="Proteomes" id="UP000694851">
    <property type="component" value="Unplaced"/>
</dbReference>
<dbReference type="Pfam" id="PF24516">
    <property type="entry name" value="ARM_KNTC1_2nd"/>
    <property type="match status" value="1"/>
</dbReference>
<dbReference type="InterPro" id="IPR052802">
    <property type="entry name" value="KNTC1"/>
</dbReference>
<sequence>MWNDIELLTNDDTGSGYLSVGSRKEHGTALYQVDLLAKISSEKASLNPKIQACSLSDGFIIVADQSVILLDSICRSLQLYLIFDTEVDVVGLCQEGKFLFVGERSGNLHFIHVTSKQTLLTTAFVQKANDENECTYRTLVIEKDGSSEGTYYMLLLTNNGFFCITNLQLVKIQQAIENVDFNKAKKLQEQIKSTFISTENYHTLGCLNLVAGDLASKVPMIIGGTGNCAFSIWEPDPFKKEMIVKNVMDAEIIKGARKFQLIDNLLFVLDTDNVLSLWDIYTLTPIWNWPSLHVEEFLLTTEADPASSVTWQGITNLKLVALTTTTNKVKNLMVYSLPMMEILYSLEVSSVSSLVQAGISTDTIYLLEGICKNDPKPPEDSVSVLVLRCLTEALPENRLSRLLHKHRFAEAESFAIQFGLDVELVYKVKSNDILEKLALSSVDTSEQTKWQKLVDEAKENLHKIQDDEFVVNYCLEAQWITYETTQEMLNYAKTRLLKKEDKIVPVYSYGLKEVLRAHAKLTTFYGAFGPEKFSGSSWIEFLNNEDDLKDIFLQLREGNLVCAQYLWLRHRANFESRFDVKMLENLLNSISTPVSLQKLCPWLKNDVIPFVRRTVPAGQKILAKWLEQAARNLELTDKANWPENGLQLAEVFFTAGKPDELGLVSSWHWISLKDYENTEEVCQLRTLVNNLRELITLHRKYNCKLALSDFEKENTTTIVFRMFDKVLAPELIPSVLEKFIRVYMREHDLQEEELLLLYIEDLLKRCSSKSTSLFETAWEAKAMAVIGCLSDTDLIFDAVLKIMYAAVVPWSVAVEQLVKQHLEMDHPKVKLLQESYKLMEMKKLLRGYGIREVNLLNKEIMRVVRYILKQDVPSSLEDALKVAQAYMLSDDEIYSLKIIDLIDRDQGEDCVLLLRSLPPAEAVKTAERVIIWARLALQEEPDNSKEDKAWRMSVVKTSVEILKMLCNIQKDNPQKKDECGENLKLFKAVASLQENCEVFLSFGDYSNRSLLAELREQYIKAQEVAQAKHQPQSTEQKTLSPESRLHRQALALHVSPPELEAELTLRALNDGNVEMALRKCRDLYKYHCNADTGILLFLTCQKLCQMLANDVPMTTPVGLHLPSIIHELACQAATICSPDILLDVLELCKYTLTAVELSRQCQMDDCGILAKTSFGTHKDPYEEWSFSDFFSEDGIVLESQMVLPVIYELISSLVPLAESKRHPLDSTSLPYCSISEGASLILPSINSISALLQNLQESSQWELALRFVVCSFGTCLQYSVSNFMDVSLSEKLFGKTTLVKSKQVIMVLKEKAVTFVRANATTLLHKVFNCRLVDLDLALGYCTLLPQKEVFENLWKLIDKAWQNYDKILAISLVGSQLASLYQETEMVFKFRELSTDAQWGIRLGKLGISFQPVFRQHFLTKKDLIKALVENIDMDTSLILEYCSTFQLNCDAALQLFIETLLHNTNTSHGQGDASSASAKQQHSKLLAKALEMVPLLTSTKDLVISLSGILHKLDPYDYEMIEIVLKVIERADEKITNININQALSLLKHLKSYRRISPPVDLENQYMLEHIITLPSAAQTRLPFHLIFFGTAQNFWKILSTELSEESFPTLLLISKLMKFSLDTLYVSTAKHVFEKKLKPKLLKLPQAKSSTLINKEITKITQTIESYLLSIVNPEWAIAIAISLAQDIPEGSFKMPSLKFCLYLAERWLQNIPSEDETREKAEALLKKLHIQYRRSGTEAVLIAHKLNTAEYLRMIGKPAHLIISLYEHPSINQRIQNSAGKDYPDIHAAAKEIAEVNEIDLEKVWNMLLEQWLCPSTKPGENSSEIFELQEDEALRRVLYLLLSRPIDYSSRMLFIFATSPTPTAGVRQLTFAHRTRALQCLLYLADKETIESLFKKPIEEVKAYLKCITFLASFETLNIPITYELFCNSPKEGMIKGLWKNHSHESMAVRLVTELCLEYKIYDLQLWNGLLQKLLGFNMIPYLRKVLTAICSIHSLWQVPYFSKAWQRVVQIPLLSASCPLSPSQLSDCCESLVAILECPVSDGLDMIGVARQYAQLELPAFALACFMLMPHSEQRRQHIKNFLSSCDPKIILQQLEEHMNTGQLAGFSHQVRNLILNNIINKKEFGSLAKTKYFQALKLHMMNANNVTDLVNYLADESSLDEASVFITEYSKHCGKPVPPDATPCEILKERILLVGCCPSSSNGLKTRSDKTQHIQSSFYRFSGAHRFGRTPEDDLGPSPRAYSPQSLQKTRTCASRTSKAECFLEGIHV</sequence>
<dbReference type="GO" id="GO:0000070">
    <property type="term" value="P:mitotic sister chromatid segregation"/>
    <property type="evidence" value="ECO:0007669"/>
    <property type="project" value="TreeGrafter"/>
</dbReference>
<dbReference type="GeneID" id="109386091"/>
<evidence type="ECO:0000259" key="6">
    <source>
        <dbReference type="Pfam" id="PF24520"/>
    </source>
</evidence>
<evidence type="ECO:0000313" key="9">
    <source>
        <dbReference type="RefSeq" id="XP_019504526.1"/>
    </source>
</evidence>
<dbReference type="Pfam" id="PF10493">
    <property type="entry name" value="Rod_C"/>
    <property type="match status" value="1"/>
</dbReference>
<dbReference type="InterPro" id="IPR055402">
    <property type="entry name" value="KNTC1_N"/>
</dbReference>
<dbReference type="GO" id="GO:0005828">
    <property type="term" value="C:kinetochore microtubule"/>
    <property type="evidence" value="ECO:0007669"/>
    <property type="project" value="TreeGrafter"/>
</dbReference>
<dbReference type="SUPFAM" id="SSF50978">
    <property type="entry name" value="WD40 repeat-like"/>
    <property type="match status" value="1"/>
</dbReference>
<dbReference type="GO" id="GO:0007094">
    <property type="term" value="P:mitotic spindle assembly checkpoint signaling"/>
    <property type="evidence" value="ECO:0007669"/>
    <property type="project" value="TreeGrafter"/>
</dbReference>
<evidence type="ECO:0000259" key="2">
    <source>
        <dbReference type="Pfam" id="PF10493"/>
    </source>
</evidence>
<feature type="domain" description="KNTC1 third ARM-repeats" evidence="4">
    <location>
        <begin position="1319"/>
        <end position="1528"/>
    </location>
</feature>
<feature type="domain" description="KNTC1 N-terminal" evidence="3">
    <location>
        <begin position="18"/>
        <end position="392"/>
    </location>
</feature>
<dbReference type="InterPro" id="IPR036322">
    <property type="entry name" value="WD40_repeat_dom_sf"/>
</dbReference>
<dbReference type="KEGG" id="hai:109386091"/>
<dbReference type="InterPro" id="IPR055403">
    <property type="entry name" value="ARM_KNTC1_1st"/>
</dbReference>
<dbReference type="OrthoDB" id="343783at2759"/>
<name>A0A8B7RZ69_HIPAR</name>
<dbReference type="PANTHER" id="PTHR15688:SF1">
    <property type="entry name" value="KINETOCHORE-ASSOCIATED PROTEIN 1"/>
    <property type="match status" value="1"/>
</dbReference>
<evidence type="ECO:0000259" key="3">
    <source>
        <dbReference type="Pfam" id="PF24506"/>
    </source>
</evidence>
<dbReference type="Pfam" id="PF24515">
    <property type="entry name" value="ARM_KNTC1_3rd"/>
    <property type="match status" value="1"/>
</dbReference>
<organism evidence="7 8">
    <name type="scientific">Hipposideros armiger</name>
    <name type="common">Great Himalayan leaf-nosed bat</name>
    <dbReference type="NCBI Taxonomy" id="186990"/>
    <lineage>
        <taxon>Eukaryota</taxon>
        <taxon>Metazoa</taxon>
        <taxon>Chordata</taxon>
        <taxon>Craniata</taxon>
        <taxon>Vertebrata</taxon>
        <taxon>Euteleostomi</taxon>
        <taxon>Mammalia</taxon>
        <taxon>Eutheria</taxon>
        <taxon>Laurasiatheria</taxon>
        <taxon>Chiroptera</taxon>
        <taxon>Yinpterochiroptera</taxon>
        <taxon>Rhinolophoidea</taxon>
        <taxon>Hipposideridae</taxon>
        <taxon>Hipposideros</taxon>
    </lineage>
</organism>
<dbReference type="InterPro" id="IPR055405">
    <property type="entry name" value="ARM_KNTC1_3rd"/>
</dbReference>
<dbReference type="GO" id="GO:1990423">
    <property type="term" value="C:RZZ complex"/>
    <property type="evidence" value="ECO:0007669"/>
    <property type="project" value="TreeGrafter"/>
</dbReference>
<evidence type="ECO:0000313" key="7">
    <source>
        <dbReference type="Proteomes" id="UP000694851"/>
    </source>
</evidence>
<dbReference type="GO" id="GO:0031267">
    <property type="term" value="F:small GTPase binding"/>
    <property type="evidence" value="ECO:0007669"/>
    <property type="project" value="TreeGrafter"/>
</dbReference>
<dbReference type="GO" id="GO:0005737">
    <property type="term" value="C:cytoplasm"/>
    <property type="evidence" value="ECO:0007669"/>
    <property type="project" value="TreeGrafter"/>
</dbReference>
<evidence type="ECO:0000256" key="1">
    <source>
        <dbReference type="SAM" id="MobiDB-lite"/>
    </source>
</evidence>
<evidence type="ECO:0000313" key="8">
    <source>
        <dbReference type="RefSeq" id="XP_019504525.1"/>
    </source>
</evidence>
<gene>
    <name evidence="8 9" type="primary">KNTC1</name>
</gene>
<evidence type="ECO:0000259" key="5">
    <source>
        <dbReference type="Pfam" id="PF24516"/>
    </source>
</evidence>
<dbReference type="Pfam" id="PF24520">
    <property type="entry name" value="ARM_KNTC1_1st"/>
    <property type="match status" value="1"/>
</dbReference>
<evidence type="ECO:0000259" key="4">
    <source>
        <dbReference type="Pfam" id="PF24515"/>
    </source>
</evidence>
<dbReference type="GO" id="GO:1903394">
    <property type="term" value="P:protein localization to kinetochore involved in kinetochore assembly"/>
    <property type="evidence" value="ECO:0007669"/>
    <property type="project" value="TreeGrafter"/>
</dbReference>
<dbReference type="PANTHER" id="PTHR15688">
    <property type="entry name" value="KINETOCHORE-ASSOCIATED PROTEIN 1"/>
    <property type="match status" value="1"/>
</dbReference>
<feature type="domain" description="KNTC1 first ARM-repeats" evidence="6">
    <location>
        <begin position="401"/>
        <end position="646"/>
    </location>
</feature>
<dbReference type="InterPro" id="IPR055404">
    <property type="entry name" value="ARM_KNTC1_2nd"/>
</dbReference>
<dbReference type="CTD" id="9735"/>
<dbReference type="RefSeq" id="XP_019504525.1">
    <property type="nucleotide sequence ID" value="XM_019648980.1"/>
</dbReference>
<protein>
    <submittedName>
        <fullName evidence="8 9">Kinetochore-associated protein 1 isoform X1</fullName>
    </submittedName>
</protein>
<dbReference type="Pfam" id="PF24506">
    <property type="entry name" value="KNTC1_N"/>
    <property type="match status" value="1"/>
</dbReference>